<evidence type="ECO:0000313" key="1">
    <source>
        <dbReference type="EMBL" id="KAI4379650.1"/>
    </source>
</evidence>
<proteinExistence type="predicted"/>
<name>A0ACB9RKZ2_9MYRT</name>
<protein>
    <submittedName>
        <fullName evidence="1">Uncharacterized protein</fullName>
    </submittedName>
</protein>
<sequence length="145" mass="14978">MQGIRRHFLSDPFELQLSSSSSTATALPATPSASASSSSAGSLSIDDDEPPEARIQRLITEHPVVIFSRPSCCMCHVMKNLLSTIGVHPAVIELGDDEVPALDDGAPSVFIGGASVGGLDSLVGLHLSGRLVPRLVEVGALPVPA</sequence>
<accession>A0ACB9RKZ2</accession>
<dbReference type="Proteomes" id="UP001057402">
    <property type="component" value="Chromosome 3"/>
</dbReference>
<reference evidence="2" key="1">
    <citation type="journal article" date="2023" name="Front. Plant Sci.">
        <title>Chromosomal-level genome assembly of Melastoma candidum provides insights into trichome evolution.</title>
        <authorList>
            <person name="Zhong Y."/>
            <person name="Wu W."/>
            <person name="Sun C."/>
            <person name="Zou P."/>
            <person name="Liu Y."/>
            <person name="Dai S."/>
            <person name="Zhou R."/>
        </authorList>
    </citation>
    <scope>NUCLEOTIDE SEQUENCE [LARGE SCALE GENOMIC DNA]</scope>
</reference>
<keyword evidence="2" id="KW-1185">Reference proteome</keyword>
<gene>
    <name evidence="1" type="ORF">MLD38_005922</name>
</gene>
<evidence type="ECO:0000313" key="2">
    <source>
        <dbReference type="Proteomes" id="UP001057402"/>
    </source>
</evidence>
<dbReference type="EMBL" id="CM042882">
    <property type="protein sequence ID" value="KAI4379650.1"/>
    <property type="molecule type" value="Genomic_DNA"/>
</dbReference>
<comment type="caution">
    <text evidence="1">The sequence shown here is derived from an EMBL/GenBank/DDBJ whole genome shotgun (WGS) entry which is preliminary data.</text>
</comment>
<organism evidence="1 2">
    <name type="scientific">Melastoma candidum</name>
    <dbReference type="NCBI Taxonomy" id="119954"/>
    <lineage>
        <taxon>Eukaryota</taxon>
        <taxon>Viridiplantae</taxon>
        <taxon>Streptophyta</taxon>
        <taxon>Embryophyta</taxon>
        <taxon>Tracheophyta</taxon>
        <taxon>Spermatophyta</taxon>
        <taxon>Magnoliopsida</taxon>
        <taxon>eudicotyledons</taxon>
        <taxon>Gunneridae</taxon>
        <taxon>Pentapetalae</taxon>
        <taxon>rosids</taxon>
        <taxon>malvids</taxon>
        <taxon>Myrtales</taxon>
        <taxon>Melastomataceae</taxon>
        <taxon>Melastomatoideae</taxon>
        <taxon>Melastomateae</taxon>
        <taxon>Melastoma</taxon>
    </lineage>
</organism>